<dbReference type="RefSeq" id="XP_037156871.1">
    <property type="nucleotide sequence ID" value="XM_037298236.1"/>
</dbReference>
<dbReference type="EMBL" id="JACCJB010000003">
    <property type="protein sequence ID" value="KAF6229229.1"/>
    <property type="molecule type" value="Genomic_DNA"/>
</dbReference>
<comment type="caution">
    <text evidence="2">The sequence shown here is derived from an EMBL/GenBank/DDBJ whole genome shotgun (WGS) entry which is preliminary data.</text>
</comment>
<organism evidence="2 3">
    <name type="scientific">Letharia lupina</name>
    <dbReference type="NCBI Taxonomy" id="560253"/>
    <lineage>
        <taxon>Eukaryota</taxon>
        <taxon>Fungi</taxon>
        <taxon>Dikarya</taxon>
        <taxon>Ascomycota</taxon>
        <taxon>Pezizomycotina</taxon>
        <taxon>Lecanoromycetes</taxon>
        <taxon>OSLEUM clade</taxon>
        <taxon>Lecanoromycetidae</taxon>
        <taxon>Lecanorales</taxon>
        <taxon>Lecanorineae</taxon>
        <taxon>Parmeliaceae</taxon>
        <taxon>Letharia</taxon>
    </lineage>
</organism>
<protein>
    <submittedName>
        <fullName evidence="2">Uncharacterized protein</fullName>
    </submittedName>
</protein>
<gene>
    <name evidence="2" type="ORF">HO133_007345</name>
</gene>
<dbReference type="GeneID" id="59335744"/>
<dbReference type="Proteomes" id="UP000593566">
    <property type="component" value="Unassembled WGS sequence"/>
</dbReference>
<dbReference type="AlphaFoldDB" id="A0A8H6KYK5"/>
<reference evidence="2 3" key="1">
    <citation type="journal article" date="2020" name="Genomics">
        <title>Complete, high-quality genomes from long-read metagenomic sequencing of two wolf lichen thalli reveals enigmatic genome architecture.</title>
        <authorList>
            <person name="McKenzie S.K."/>
            <person name="Walston R.F."/>
            <person name="Allen J.L."/>
        </authorList>
    </citation>
    <scope>NUCLEOTIDE SEQUENCE [LARGE SCALE GENOMIC DNA]</scope>
    <source>
        <strain evidence="2">WasteWater1</strain>
    </source>
</reference>
<keyword evidence="3" id="KW-1185">Reference proteome</keyword>
<accession>A0A8H6KYK5</accession>
<proteinExistence type="predicted"/>
<evidence type="ECO:0000256" key="1">
    <source>
        <dbReference type="SAM" id="MobiDB-lite"/>
    </source>
</evidence>
<evidence type="ECO:0000313" key="2">
    <source>
        <dbReference type="EMBL" id="KAF6229229.1"/>
    </source>
</evidence>
<evidence type="ECO:0000313" key="3">
    <source>
        <dbReference type="Proteomes" id="UP000593566"/>
    </source>
</evidence>
<feature type="region of interest" description="Disordered" evidence="1">
    <location>
        <begin position="186"/>
        <end position="208"/>
    </location>
</feature>
<sequence>MCHPIVREWQACPPSTPVPAPTPAPTPPPSLPEILQIITFITHTTNNASSTLTSAAFQGLSTVVSGEAVINGTLTMTQFVFLAMMKNLLNGTKSVAAPTSLPTNFGAINCNQEGWGLCLSCTPAGVNPKIRKGTTITITRLPEPPDISLSRCLFSFLCANPRPGTSAQTVEGVEDEIQVNQLTVDVDGRNPGTFSDTNYKDTARHHRF</sequence>
<name>A0A8H6KYK5_9LECA</name>